<protein>
    <submittedName>
        <fullName evidence="3">DNA-binding helix-hairpin-helix protein with protein kinase domain</fullName>
    </submittedName>
</protein>
<feature type="compositionally biased region" description="Basic and acidic residues" evidence="1">
    <location>
        <begin position="7"/>
        <end position="23"/>
    </location>
</feature>
<dbReference type="InterPro" id="IPR000719">
    <property type="entry name" value="Prot_kinase_dom"/>
</dbReference>
<dbReference type="Gene3D" id="1.10.510.10">
    <property type="entry name" value="Transferase(Phosphotransferase) domain 1"/>
    <property type="match status" value="1"/>
</dbReference>
<dbReference type="InterPro" id="IPR051681">
    <property type="entry name" value="Ser/Thr_Kinases-Pseudokinases"/>
</dbReference>
<dbReference type="Proteomes" id="UP001516061">
    <property type="component" value="Unassembled WGS sequence"/>
</dbReference>
<evidence type="ECO:0000259" key="2">
    <source>
        <dbReference type="PROSITE" id="PS50011"/>
    </source>
</evidence>
<dbReference type="RefSeq" id="WP_173804595.1">
    <property type="nucleotide sequence ID" value="NZ_JABSNM010000004.1"/>
</dbReference>
<comment type="caution">
    <text evidence="3">The sequence shown here is derived from an EMBL/GenBank/DDBJ whole genome shotgun (WGS) entry which is preliminary data.</text>
</comment>
<dbReference type="PANTHER" id="PTHR44329:SF214">
    <property type="entry name" value="PROTEIN KINASE DOMAIN-CONTAINING PROTEIN"/>
    <property type="match status" value="1"/>
</dbReference>
<dbReference type="Pfam" id="PF00069">
    <property type="entry name" value="Pkinase"/>
    <property type="match status" value="1"/>
</dbReference>
<dbReference type="InterPro" id="IPR011009">
    <property type="entry name" value="Kinase-like_dom_sf"/>
</dbReference>
<dbReference type="SMART" id="SM00220">
    <property type="entry name" value="S_TKc"/>
    <property type="match status" value="1"/>
</dbReference>
<dbReference type="GO" id="GO:0003677">
    <property type="term" value="F:DNA binding"/>
    <property type="evidence" value="ECO:0007669"/>
    <property type="project" value="UniProtKB-KW"/>
</dbReference>
<dbReference type="PROSITE" id="PS50011">
    <property type="entry name" value="PROTEIN_KINASE_DOM"/>
    <property type="match status" value="1"/>
</dbReference>
<name>A0ABX2G021_9BURK</name>
<keyword evidence="3" id="KW-0238">DNA-binding</keyword>
<proteinExistence type="predicted"/>
<feature type="region of interest" description="Disordered" evidence="1">
    <location>
        <begin position="1"/>
        <end position="23"/>
    </location>
</feature>
<evidence type="ECO:0000313" key="3">
    <source>
        <dbReference type="EMBL" id="NRT55635.1"/>
    </source>
</evidence>
<feature type="domain" description="Protein kinase" evidence="2">
    <location>
        <begin position="27"/>
        <end position="319"/>
    </location>
</feature>
<gene>
    <name evidence="3" type="ORF">HNQ01_001347</name>
</gene>
<dbReference type="SUPFAM" id="SSF56112">
    <property type="entry name" value="Protein kinase-like (PK-like)"/>
    <property type="match status" value="1"/>
</dbReference>
<reference evidence="3 4" key="1">
    <citation type="submission" date="2020-05" db="EMBL/GenBank/DDBJ databases">
        <title>Genomic Encyclopedia of Type Strains, Phase IV (KMG-V): Genome sequencing to study the core and pangenomes of soil and plant-associated prokaryotes.</title>
        <authorList>
            <person name="Whitman W."/>
        </authorList>
    </citation>
    <scope>NUCLEOTIDE SEQUENCE [LARGE SCALE GENOMIC DNA]</scope>
    <source>
        <strain evidence="3 4">C29</strain>
    </source>
</reference>
<accession>A0ABX2G021</accession>
<keyword evidence="3" id="KW-0418">Kinase</keyword>
<organism evidence="3 4">
    <name type="scientific">Sphaerotilus uruguayifluvii</name>
    <dbReference type="NCBI Taxonomy" id="2735897"/>
    <lineage>
        <taxon>Bacteria</taxon>
        <taxon>Pseudomonadati</taxon>
        <taxon>Pseudomonadota</taxon>
        <taxon>Betaproteobacteria</taxon>
        <taxon>Burkholderiales</taxon>
        <taxon>Sphaerotilaceae</taxon>
        <taxon>Sphaerotilus</taxon>
    </lineage>
</organism>
<keyword evidence="4" id="KW-1185">Reference proteome</keyword>
<evidence type="ECO:0000256" key="1">
    <source>
        <dbReference type="SAM" id="MobiDB-lite"/>
    </source>
</evidence>
<dbReference type="PANTHER" id="PTHR44329">
    <property type="entry name" value="SERINE/THREONINE-PROTEIN KINASE TNNI3K-RELATED"/>
    <property type="match status" value="1"/>
</dbReference>
<evidence type="ECO:0000313" key="4">
    <source>
        <dbReference type="Proteomes" id="UP001516061"/>
    </source>
</evidence>
<keyword evidence="3" id="KW-0808">Transferase</keyword>
<dbReference type="EMBL" id="JABSNM010000004">
    <property type="protein sequence ID" value="NRT55635.1"/>
    <property type="molecule type" value="Genomic_DNA"/>
</dbReference>
<dbReference type="GO" id="GO:0016301">
    <property type="term" value="F:kinase activity"/>
    <property type="evidence" value="ECO:0007669"/>
    <property type="project" value="UniProtKB-KW"/>
</dbReference>
<sequence length="476" mass="52497">MKPTAHARPEKVPGEGQRVQDDRGHVHELGKKLAEGGQGIVVTTKADARLLVKVSRWPGTDPRSIDWKRQIEQVHRLPITENDLPIAMPKALIVKPRAGYVMELMDGLVPLEQLLTQAQQAFLDGEGLSGYLASGGLRRRLRLLARLARVMARLHGLGIAHGDLSPKNVFVSESHEHAEVWLIDCDNLTYAVRDSSLQLYTPDYGAPELLCGERGISTYTDIWSFAVMAFQLLTVLHPFKSGDLVDQDSEREEPALRGELPWVDHPEDESNRASLGIPRELVCTPVLRDLFDRCFRLGVLAAGERPLMAEWAEAFEAAVAMQVLCDTEHDGCGSTFLWNRDLCCPFCDTAQPAGSVLRLVHSVFAAPAELGELADPKNCWIMTGHVQTVASEPVALRAAPPGTACHAESDSVMSLWVAGDDLAIQVEHGHQVSLQTSGSTRLLPLRGRVQLPRRGVAHVLHLGTGDRTHDVWRFKW</sequence>